<sequence length="152" mass="16919">MEEGKEGEEGEEGEVKVEVTFVVVDENARRLSACARSVATAADAFLNETVAVVSSHQGVHPRFALSRILFSHGPNHGYRVISPWDKLLLFLSETELSGEIRRERQKTGGRNKFIEFWSAFFGDIVTSPRSSIFTPLSHSTSSFGSEFLIRRG</sequence>
<organism evidence="1 2">
    <name type="scientific">Odynerus spinipes</name>
    <dbReference type="NCBI Taxonomy" id="1348599"/>
    <lineage>
        <taxon>Eukaryota</taxon>
        <taxon>Metazoa</taxon>
        <taxon>Ecdysozoa</taxon>
        <taxon>Arthropoda</taxon>
        <taxon>Hexapoda</taxon>
        <taxon>Insecta</taxon>
        <taxon>Pterygota</taxon>
        <taxon>Neoptera</taxon>
        <taxon>Endopterygota</taxon>
        <taxon>Hymenoptera</taxon>
        <taxon>Apocrita</taxon>
        <taxon>Aculeata</taxon>
        <taxon>Vespoidea</taxon>
        <taxon>Vespidae</taxon>
        <taxon>Eumeninae</taxon>
        <taxon>Odynerus</taxon>
    </lineage>
</organism>
<name>A0AAD9RW26_9HYME</name>
<accession>A0AAD9RW26</accession>
<dbReference type="AlphaFoldDB" id="A0AAD9RW26"/>
<comment type="caution">
    <text evidence="1">The sequence shown here is derived from an EMBL/GenBank/DDBJ whole genome shotgun (WGS) entry which is preliminary data.</text>
</comment>
<keyword evidence="2" id="KW-1185">Reference proteome</keyword>
<reference evidence="1" key="2">
    <citation type="journal article" date="2023" name="Commun. Biol.">
        <title>Intrasexual cuticular hydrocarbon dimorphism in a wasp sheds light on hydrocarbon biosynthesis genes in Hymenoptera.</title>
        <authorList>
            <person name="Moris V.C."/>
            <person name="Podsiadlowski L."/>
            <person name="Martin S."/>
            <person name="Oeyen J.P."/>
            <person name="Donath A."/>
            <person name="Petersen M."/>
            <person name="Wilbrandt J."/>
            <person name="Misof B."/>
            <person name="Liedtke D."/>
            <person name="Thamm M."/>
            <person name="Scheiner R."/>
            <person name="Schmitt T."/>
            <person name="Niehuis O."/>
        </authorList>
    </citation>
    <scope>NUCLEOTIDE SEQUENCE</scope>
    <source>
        <strain evidence="1">GBR_01_08_01A</strain>
    </source>
</reference>
<proteinExistence type="predicted"/>
<evidence type="ECO:0000313" key="2">
    <source>
        <dbReference type="Proteomes" id="UP001258017"/>
    </source>
</evidence>
<dbReference type="EMBL" id="JAIFRP010000010">
    <property type="protein sequence ID" value="KAK2586931.1"/>
    <property type="molecule type" value="Genomic_DNA"/>
</dbReference>
<gene>
    <name evidence="1" type="ORF">KPH14_009861</name>
</gene>
<reference evidence="1" key="1">
    <citation type="submission" date="2021-08" db="EMBL/GenBank/DDBJ databases">
        <authorList>
            <person name="Misof B."/>
            <person name="Oliver O."/>
            <person name="Podsiadlowski L."/>
            <person name="Donath A."/>
            <person name="Peters R."/>
            <person name="Mayer C."/>
            <person name="Rust J."/>
            <person name="Gunkel S."/>
            <person name="Lesny P."/>
            <person name="Martin S."/>
            <person name="Oeyen J.P."/>
            <person name="Petersen M."/>
            <person name="Panagiotis P."/>
            <person name="Wilbrandt J."/>
            <person name="Tanja T."/>
        </authorList>
    </citation>
    <scope>NUCLEOTIDE SEQUENCE</scope>
    <source>
        <strain evidence="1">GBR_01_08_01A</strain>
        <tissue evidence="1">Thorax + abdomen</tissue>
    </source>
</reference>
<evidence type="ECO:0000313" key="1">
    <source>
        <dbReference type="EMBL" id="KAK2586931.1"/>
    </source>
</evidence>
<dbReference type="Proteomes" id="UP001258017">
    <property type="component" value="Unassembled WGS sequence"/>
</dbReference>
<protein>
    <submittedName>
        <fullName evidence="1">Uncharacterized protein</fullName>
    </submittedName>
</protein>